<reference evidence="7 8" key="1">
    <citation type="submission" date="2020-05" db="EMBL/GenBank/DDBJ databases">
        <title>Aquincola sp. isolate from soil.</title>
        <authorList>
            <person name="Han J."/>
            <person name="Kim D.-U."/>
        </authorList>
    </citation>
    <scope>NUCLEOTIDE SEQUENCE [LARGE SCALE GENOMIC DNA]</scope>
    <source>
        <strain evidence="7 8">S2</strain>
    </source>
</reference>
<dbReference type="InterPro" id="IPR001478">
    <property type="entry name" value="PDZ"/>
</dbReference>
<evidence type="ECO:0000256" key="5">
    <source>
        <dbReference type="RuleBase" id="RU004404"/>
    </source>
</evidence>
<evidence type="ECO:0000259" key="6">
    <source>
        <dbReference type="PROSITE" id="PS50106"/>
    </source>
</evidence>
<dbReference type="InterPro" id="IPR041489">
    <property type="entry name" value="PDZ_6"/>
</dbReference>
<keyword evidence="8" id="KW-1185">Reference proteome</keyword>
<feature type="domain" description="PDZ" evidence="6">
    <location>
        <begin position="48"/>
        <end position="130"/>
    </location>
</feature>
<sequence>MKKVAAIYGIIQTEYVTPVEGTVVLSGCMKGMLNRLDAQSAYLDKEEFEDLIRGPSRDVVGIGVEMVVRAGLPTVVSAIEGSPADRVGLRPKDYILEIDGHSMEESEVQDAVKRLRGKPGTTVSLVIRRPGEMESRSLTLVREPTYLKRVSSRRTPFDIGYLRIPSVNENTASDVRAEFRKLQAAGPLRGLVLDLRNSPGGLLLSSIELAAMFLPPDAPVVSTEGRSSESNKAWTANRDEILKSKYAKRDDWPDAMKSVPLVVLVNAGTASGVEIIAAALKDNGRAKLIGSKTFGRGTIQTVRPLSKDSAIKLTTAFYKTPSGRHLQGNGLEPDLQAPDLQRLEDAGTDQDAGLSKAIGWFRAPS</sequence>
<dbReference type="Pfam" id="PF17820">
    <property type="entry name" value="PDZ_6"/>
    <property type="match status" value="1"/>
</dbReference>
<dbReference type="SMART" id="SM00228">
    <property type="entry name" value="PDZ"/>
    <property type="match status" value="1"/>
</dbReference>
<dbReference type="Gene3D" id="3.90.226.10">
    <property type="entry name" value="2-enoyl-CoA Hydratase, Chain A, domain 1"/>
    <property type="match status" value="1"/>
</dbReference>
<dbReference type="Proteomes" id="UP000737171">
    <property type="component" value="Unassembled WGS sequence"/>
</dbReference>
<dbReference type="CDD" id="cd06782">
    <property type="entry name" value="cpPDZ_CPP-like"/>
    <property type="match status" value="1"/>
</dbReference>
<proteinExistence type="inferred from homology"/>
<dbReference type="EMBL" id="JABRWJ010000003">
    <property type="protein sequence ID" value="NRF67229.1"/>
    <property type="molecule type" value="Genomic_DNA"/>
</dbReference>
<dbReference type="PANTHER" id="PTHR32060">
    <property type="entry name" value="TAIL-SPECIFIC PROTEASE"/>
    <property type="match status" value="1"/>
</dbReference>
<organism evidence="7 8">
    <name type="scientific">Pseudaquabacterium terrae</name>
    <dbReference type="NCBI Taxonomy" id="2732868"/>
    <lineage>
        <taxon>Bacteria</taxon>
        <taxon>Pseudomonadati</taxon>
        <taxon>Pseudomonadota</taxon>
        <taxon>Betaproteobacteria</taxon>
        <taxon>Burkholderiales</taxon>
        <taxon>Sphaerotilaceae</taxon>
        <taxon>Pseudaquabacterium</taxon>
    </lineage>
</organism>
<evidence type="ECO:0000256" key="1">
    <source>
        <dbReference type="ARBA" id="ARBA00009179"/>
    </source>
</evidence>
<evidence type="ECO:0000256" key="3">
    <source>
        <dbReference type="ARBA" id="ARBA00022801"/>
    </source>
</evidence>
<comment type="similarity">
    <text evidence="1 5">Belongs to the peptidase S41A family.</text>
</comment>
<dbReference type="Gene3D" id="3.30.750.44">
    <property type="match status" value="1"/>
</dbReference>
<keyword evidence="4 5" id="KW-0720">Serine protease</keyword>
<dbReference type="SMART" id="SM00245">
    <property type="entry name" value="TSPc"/>
    <property type="match status" value="1"/>
</dbReference>
<dbReference type="Pfam" id="PF22694">
    <property type="entry name" value="CtpB_N-like"/>
    <property type="match status" value="1"/>
</dbReference>
<keyword evidence="3 5" id="KW-0378">Hydrolase</keyword>
<evidence type="ECO:0000313" key="8">
    <source>
        <dbReference type="Proteomes" id="UP000737171"/>
    </source>
</evidence>
<dbReference type="InterPro" id="IPR029045">
    <property type="entry name" value="ClpP/crotonase-like_dom_sf"/>
</dbReference>
<evidence type="ECO:0000256" key="4">
    <source>
        <dbReference type="ARBA" id="ARBA00022825"/>
    </source>
</evidence>
<dbReference type="PROSITE" id="PS50106">
    <property type="entry name" value="PDZ"/>
    <property type="match status" value="1"/>
</dbReference>
<dbReference type="SUPFAM" id="SSF52096">
    <property type="entry name" value="ClpP/crotonase"/>
    <property type="match status" value="1"/>
</dbReference>
<dbReference type="PANTHER" id="PTHR32060:SF30">
    <property type="entry name" value="CARBOXY-TERMINAL PROCESSING PROTEASE CTPA"/>
    <property type="match status" value="1"/>
</dbReference>
<dbReference type="Pfam" id="PF03572">
    <property type="entry name" value="Peptidase_S41"/>
    <property type="match status" value="1"/>
</dbReference>
<evidence type="ECO:0000313" key="7">
    <source>
        <dbReference type="EMBL" id="NRF67229.1"/>
    </source>
</evidence>
<dbReference type="CDD" id="cd07560">
    <property type="entry name" value="Peptidase_S41_CPP"/>
    <property type="match status" value="1"/>
</dbReference>
<name>A0ABX2EF33_9BURK</name>
<keyword evidence="2 5" id="KW-0645">Protease</keyword>
<dbReference type="Gene3D" id="2.30.42.10">
    <property type="match status" value="1"/>
</dbReference>
<comment type="caution">
    <text evidence="7">The sequence shown here is derived from an EMBL/GenBank/DDBJ whole genome shotgun (WGS) entry which is preliminary data.</text>
</comment>
<protein>
    <submittedName>
        <fullName evidence="7">S41 family peptidase</fullName>
    </submittedName>
</protein>
<dbReference type="SUPFAM" id="SSF50156">
    <property type="entry name" value="PDZ domain-like"/>
    <property type="match status" value="1"/>
</dbReference>
<dbReference type="NCBIfam" id="TIGR00225">
    <property type="entry name" value="prc"/>
    <property type="match status" value="1"/>
</dbReference>
<dbReference type="InterPro" id="IPR005151">
    <property type="entry name" value="Tail-specific_protease"/>
</dbReference>
<accession>A0ABX2EF33</accession>
<gene>
    <name evidence="7" type="ORF">HLB44_09560</name>
</gene>
<dbReference type="InterPro" id="IPR055210">
    <property type="entry name" value="CtpA/B_N"/>
</dbReference>
<dbReference type="InterPro" id="IPR036034">
    <property type="entry name" value="PDZ_sf"/>
</dbReference>
<dbReference type="InterPro" id="IPR004447">
    <property type="entry name" value="Peptidase_S41A"/>
</dbReference>
<evidence type="ECO:0000256" key="2">
    <source>
        <dbReference type="ARBA" id="ARBA00022670"/>
    </source>
</evidence>